<dbReference type="RefSeq" id="WP_043844290.1">
    <property type="nucleotide sequence ID" value="NZ_AQQW01000005.1"/>
</dbReference>
<gene>
    <name evidence="2" type="ORF">ATO8_10118</name>
</gene>
<dbReference type="InterPro" id="IPR022060">
    <property type="entry name" value="DUF3616"/>
</dbReference>
<organism evidence="2 3">
    <name type="scientific">Roseivivax marinus</name>
    <dbReference type="NCBI Taxonomy" id="1379903"/>
    <lineage>
        <taxon>Bacteria</taxon>
        <taxon>Pseudomonadati</taxon>
        <taxon>Pseudomonadota</taxon>
        <taxon>Alphaproteobacteria</taxon>
        <taxon>Rhodobacterales</taxon>
        <taxon>Roseobacteraceae</taxon>
        <taxon>Roseivivax</taxon>
    </lineage>
</organism>
<dbReference type="STRING" id="1379903.ATO8_10118"/>
<dbReference type="Pfam" id="PF12275">
    <property type="entry name" value="DUF3616"/>
    <property type="match status" value="1"/>
</dbReference>
<keyword evidence="3" id="KW-1185">Reference proteome</keyword>
<evidence type="ECO:0000313" key="2">
    <source>
        <dbReference type="EMBL" id="ETW12891.1"/>
    </source>
</evidence>
<evidence type="ECO:0000313" key="3">
    <source>
        <dbReference type="Proteomes" id="UP000019063"/>
    </source>
</evidence>
<feature type="domain" description="DUF3616" evidence="1">
    <location>
        <begin position="31"/>
        <end position="352"/>
    </location>
</feature>
<name>W4HLD0_9RHOB</name>
<dbReference type="eggNOG" id="COG0454">
    <property type="taxonomic scope" value="Bacteria"/>
</dbReference>
<sequence>MPHHPDPHSTISLAFRHADDIDGVAAAIHEDVSSAARAGDSLFVCCDEAAGIDRLTPTGQGTWGNHVHFNFGEMIDLPAGPDGEMDIEGLDVDGGWLWVTGSHSLKRGKMKPHKHDAESGLAAMARIKRDPNRYFLGRFPLVKRPGGYEPVAVHGTRRAAWIKLMKKRSKLLGWLEDDAHLGPALGIPSKENGFDIEGMVARGERVWLGLRGPVLRDHAVILELEMGETENGHLKPRRIDGRRRYRKHLLPAAGEGIRDLEVDGDDLLILTGPVTGGDGRSDILRWKGFRAFETSGVVPAEAVEHVVELPYRGPVDHPEGLVLWPEVKGAALVLYDAPAKARIPEPETILGDVWKLG</sequence>
<dbReference type="EMBL" id="AQQW01000005">
    <property type="protein sequence ID" value="ETW12891.1"/>
    <property type="molecule type" value="Genomic_DNA"/>
</dbReference>
<dbReference type="AlphaFoldDB" id="W4HLD0"/>
<proteinExistence type="predicted"/>
<reference evidence="2 3" key="1">
    <citation type="journal article" date="2014" name="Antonie Van Leeuwenhoek">
        <title>Roseivivax atlanticus sp. nov., isolated from surface seawater of the Atlantic Ocean.</title>
        <authorList>
            <person name="Li G."/>
            <person name="Lai Q."/>
            <person name="Liu X."/>
            <person name="Sun F."/>
            <person name="Shao Z."/>
        </authorList>
    </citation>
    <scope>NUCLEOTIDE SEQUENCE [LARGE SCALE GENOMIC DNA]</scope>
    <source>
        <strain evidence="2 3">22II-s10s</strain>
    </source>
</reference>
<evidence type="ECO:0000259" key="1">
    <source>
        <dbReference type="Pfam" id="PF12275"/>
    </source>
</evidence>
<dbReference type="PATRIC" id="fig|1317118.6.peg.2086"/>
<accession>W4HLD0</accession>
<protein>
    <recommendedName>
        <fullName evidence="1">DUF3616 domain-containing protein</fullName>
    </recommendedName>
</protein>
<dbReference type="Proteomes" id="UP000019063">
    <property type="component" value="Unassembled WGS sequence"/>
</dbReference>
<comment type="caution">
    <text evidence="2">The sequence shown here is derived from an EMBL/GenBank/DDBJ whole genome shotgun (WGS) entry which is preliminary data.</text>
</comment>